<feature type="region of interest" description="Disordered" evidence="1">
    <location>
        <begin position="80"/>
        <end position="188"/>
    </location>
</feature>
<feature type="compositionally biased region" description="Polar residues" evidence="1">
    <location>
        <begin position="107"/>
        <end position="129"/>
    </location>
</feature>
<evidence type="ECO:0000256" key="1">
    <source>
        <dbReference type="SAM" id="MobiDB-lite"/>
    </source>
</evidence>
<dbReference type="Proteomes" id="UP001314263">
    <property type="component" value="Unassembled WGS sequence"/>
</dbReference>
<organism evidence="2 3">
    <name type="scientific">Coccomyxa viridis</name>
    <dbReference type="NCBI Taxonomy" id="1274662"/>
    <lineage>
        <taxon>Eukaryota</taxon>
        <taxon>Viridiplantae</taxon>
        <taxon>Chlorophyta</taxon>
        <taxon>core chlorophytes</taxon>
        <taxon>Trebouxiophyceae</taxon>
        <taxon>Trebouxiophyceae incertae sedis</taxon>
        <taxon>Coccomyxaceae</taxon>
        <taxon>Coccomyxa</taxon>
    </lineage>
</organism>
<feature type="region of interest" description="Disordered" evidence="1">
    <location>
        <begin position="1"/>
        <end position="56"/>
    </location>
</feature>
<protein>
    <submittedName>
        <fullName evidence="2">Uncharacterized protein</fullName>
    </submittedName>
</protein>
<feature type="compositionally biased region" description="Low complexity" evidence="1">
    <location>
        <begin position="91"/>
        <end position="103"/>
    </location>
</feature>
<feature type="compositionally biased region" description="Polar residues" evidence="1">
    <location>
        <begin position="1"/>
        <end position="24"/>
    </location>
</feature>
<feature type="compositionally biased region" description="Basic and acidic residues" evidence="1">
    <location>
        <begin position="42"/>
        <end position="54"/>
    </location>
</feature>
<feature type="compositionally biased region" description="Basic residues" evidence="1">
    <location>
        <begin position="139"/>
        <end position="148"/>
    </location>
</feature>
<reference evidence="2 3" key="1">
    <citation type="submission" date="2023-10" db="EMBL/GenBank/DDBJ databases">
        <authorList>
            <person name="Maclean D."/>
            <person name="Macfadyen A."/>
        </authorList>
    </citation>
    <scope>NUCLEOTIDE SEQUENCE [LARGE SCALE GENOMIC DNA]</scope>
</reference>
<feature type="compositionally biased region" description="Low complexity" evidence="1">
    <location>
        <begin position="179"/>
        <end position="188"/>
    </location>
</feature>
<dbReference type="AlphaFoldDB" id="A0AAV1IGY1"/>
<dbReference type="EMBL" id="CAUYUE010000015">
    <property type="protein sequence ID" value="CAK0786584.1"/>
    <property type="molecule type" value="Genomic_DNA"/>
</dbReference>
<accession>A0AAV1IGY1</accession>
<evidence type="ECO:0000313" key="3">
    <source>
        <dbReference type="Proteomes" id="UP001314263"/>
    </source>
</evidence>
<proteinExistence type="predicted"/>
<sequence>MAPASHSSDAANTYKFTGAPTPSRSAVLIPPKAAEATDPDIDLERPSLKRKDIESSGSNRFKIVTQLIIAMKRFQASLNPTYTYGKRPTPSSSSSGAMSGQGRSLRRSTTPVDTLEVTSVQEVARQNSRSGEKGACKAPRPRNAHGHKTAYLLGALPPAPGEAGGRPPTPTPKTDSRRSLSSSSNQSR</sequence>
<name>A0AAV1IGY1_9CHLO</name>
<comment type="caution">
    <text evidence="2">The sequence shown here is derived from an EMBL/GenBank/DDBJ whole genome shotgun (WGS) entry which is preliminary data.</text>
</comment>
<evidence type="ECO:0000313" key="2">
    <source>
        <dbReference type="EMBL" id="CAK0786584.1"/>
    </source>
</evidence>
<gene>
    <name evidence="2" type="ORF">CVIRNUC_009798</name>
</gene>
<keyword evidence="3" id="KW-1185">Reference proteome</keyword>